<feature type="transmembrane region" description="Helical" evidence="1">
    <location>
        <begin position="54"/>
        <end position="75"/>
    </location>
</feature>
<dbReference type="AlphaFoldDB" id="A0A0B4HQ43"/>
<name>A0A0B4HQ43_METGA</name>
<feature type="transmembrane region" description="Helical" evidence="1">
    <location>
        <begin position="154"/>
        <end position="172"/>
    </location>
</feature>
<dbReference type="EMBL" id="AZNH01000138">
    <property type="protein sequence ID" value="KID81534.1"/>
    <property type="molecule type" value="Genomic_DNA"/>
</dbReference>
<evidence type="ECO:0000313" key="3">
    <source>
        <dbReference type="Proteomes" id="UP000031192"/>
    </source>
</evidence>
<accession>A0A0B4HQ43</accession>
<keyword evidence="1" id="KW-0812">Transmembrane</keyword>
<gene>
    <name evidence="2" type="ORF">MGU_11108</name>
</gene>
<reference evidence="2 3" key="1">
    <citation type="journal article" date="2014" name="Proc. Natl. Acad. Sci. U.S.A.">
        <title>Trajectory and genomic determinants of fungal-pathogen speciation and host adaptation.</title>
        <authorList>
            <person name="Hu X."/>
            <person name="Xiao G."/>
            <person name="Zheng P."/>
            <person name="Shang Y."/>
            <person name="Su Y."/>
            <person name="Zhang X."/>
            <person name="Liu X."/>
            <person name="Zhan S."/>
            <person name="St Leger R.J."/>
            <person name="Wang C."/>
        </authorList>
    </citation>
    <scope>NUCLEOTIDE SEQUENCE [LARGE SCALE GENOMIC DNA]</scope>
    <source>
        <strain evidence="2 3">ARSEF 977</strain>
    </source>
</reference>
<proteinExistence type="predicted"/>
<feature type="transmembrane region" description="Helical" evidence="1">
    <location>
        <begin position="95"/>
        <end position="114"/>
    </location>
</feature>
<keyword evidence="1" id="KW-0472">Membrane</keyword>
<evidence type="ECO:0000313" key="2">
    <source>
        <dbReference type="EMBL" id="KID81534.1"/>
    </source>
</evidence>
<evidence type="ECO:0000256" key="1">
    <source>
        <dbReference type="SAM" id="Phobius"/>
    </source>
</evidence>
<keyword evidence="3" id="KW-1185">Reference proteome</keyword>
<protein>
    <submittedName>
        <fullName evidence="2">Uncharacterized protein</fullName>
    </submittedName>
</protein>
<sequence>MQDGKHLPKVSEEPFDRLLNSTEDNQPAKYQHDEQDHLHPQTLENSCLSRSLRLSLDLIIAPMALFYAIFGFLVYKSDGTLATPGSTGLKLLEVSRYAPTIFPVLFAAIVGGGMRSIASWRIQSSQGATVGMVEQCLGSQTMTRAITTQLKLRAFNFLGILSISLWCLSPLGSQASLRVIAVTASMTSSPTSLATLNTSSEYRYGNANGIATGSTKIVNTVIASMMAAPLLANRNQDLWGNIRIPAIERLETEGATDLTG</sequence>
<dbReference type="Proteomes" id="UP000031192">
    <property type="component" value="Unassembled WGS sequence"/>
</dbReference>
<keyword evidence="1" id="KW-1133">Transmembrane helix</keyword>
<dbReference type="HOGENOM" id="CLU_1069921_0_0_1"/>
<organism evidence="2 3">
    <name type="scientific">Metarhizium guizhouense (strain ARSEF 977)</name>
    <dbReference type="NCBI Taxonomy" id="1276136"/>
    <lineage>
        <taxon>Eukaryota</taxon>
        <taxon>Fungi</taxon>
        <taxon>Dikarya</taxon>
        <taxon>Ascomycota</taxon>
        <taxon>Pezizomycotina</taxon>
        <taxon>Sordariomycetes</taxon>
        <taxon>Hypocreomycetidae</taxon>
        <taxon>Hypocreales</taxon>
        <taxon>Clavicipitaceae</taxon>
        <taxon>Metarhizium</taxon>
    </lineage>
</organism>
<comment type="caution">
    <text evidence="2">The sequence shown here is derived from an EMBL/GenBank/DDBJ whole genome shotgun (WGS) entry which is preliminary data.</text>
</comment>